<dbReference type="Proteomes" id="UP000606193">
    <property type="component" value="Unassembled WGS sequence"/>
</dbReference>
<protein>
    <submittedName>
        <fullName evidence="11">Acetyltransferase</fullName>
    </submittedName>
</protein>
<feature type="transmembrane region" description="Helical" evidence="9">
    <location>
        <begin position="171"/>
        <end position="189"/>
    </location>
</feature>
<feature type="region of interest" description="Disordered" evidence="8">
    <location>
        <begin position="409"/>
        <end position="444"/>
    </location>
</feature>
<evidence type="ECO:0000256" key="7">
    <source>
        <dbReference type="ARBA" id="ARBA00023315"/>
    </source>
</evidence>
<feature type="compositionally biased region" description="Basic and acidic residues" evidence="8">
    <location>
        <begin position="410"/>
        <end position="439"/>
    </location>
</feature>
<feature type="transmembrane region" description="Helical" evidence="9">
    <location>
        <begin position="78"/>
        <end position="97"/>
    </location>
</feature>
<keyword evidence="2" id="KW-1003">Cell membrane</keyword>
<keyword evidence="4 9" id="KW-0812">Transmembrane</keyword>
<gene>
    <name evidence="11" type="ORF">H8704_12910</name>
</gene>
<dbReference type="Gene3D" id="3.40.50.1110">
    <property type="entry name" value="SGNH hydrolase"/>
    <property type="match status" value="1"/>
</dbReference>
<evidence type="ECO:0000256" key="3">
    <source>
        <dbReference type="ARBA" id="ARBA00022679"/>
    </source>
</evidence>
<evidence type="ECO:0000256" key="5">
    <source>
        <dbReference type="ARBA" id="ARBA00022989"/>
    </source>
</evidence>
<accession>A0ABR7N4H2</accession>
<keyword evidence="7" id="KW-0012">Acyltransferase</keyword>
<organism evidence="11 12">
    <name type="scientific">Jutongia huaianensis</name>
    <dbReference type="NCBI Taxonomy" id="2763668"/>
    <lineage>
        <taxon>Bacteria</taxon>
        <taxon>Bacillati</taxon>
        <taxon>Bacillota</taxon>
        <taxon>Clostridia</taxon>
        <taxon>Lachnospirales</taxon>
        <taxon>Lachnospiraceae</taxon>
        <taxon>Jutongia</taxon>
    </lineage>
</organism>
<keyword evidence="6 9" id="KW-0472">Membrane</keyword>
<dbReference type="InterPro" id="IPR036514">
    <property type="entry name" value="SGNH_hydro_sf"/>
</dbReference>
<dbReference type="EMBL" id="JACRSX010000024">
    <property type="protein sequence ID" value="MBC8563509.1"/>
    <property type="molecule type" value="Genomic_DNA"/>
</dbReference>
<comment type="subcellular location">
    <subcellularLocation>
        <location evidence="1">Cell membrane</location>
        <topology evidence="1">Multi-pass membrane protein</topology>
    </subcellularLocation>
</comment>
<feature type="transmembrane region" description="Helical" evidence="9">
    <location>
        <begin position="140"/>
        <end position="159"/>
    </location>
</feature>
<feature type="domain" description="Acyltransferase 3" evidence="10">
    <location>
        <begin position="11"/>
        <end position="339"/>
    </location>
</feature>
<sequence length="615" mass="68821">MKEQKKKRHIEGMDALRGFAILGVVLYHVMPGRFPGGFLGVNMFLVLSGYLIYKTSVWDLEHGVYAAGRFYKKRCMRIYPPLLIMIIAVWGILAVSMPEVAKGKGGEVLSVVGGYNNFWQIQQNASYFARMSQQSPYTHLWAIAIEMQFYLMWPLLFWLLRKLKKHTSMTAARTAVLVLVILGGLRMSIIYRPTEDVSRLYYGTDTRIYALFLGIFIAMIQKNVISFVQRRLPLWFRNSLIAAGLVVMTGTYFIAEGQMPYIYQGGMFADGILCALILLLIPAGSMGKWLDKSPFALVGRISYELYLWMYPIIFLFGYYKKNFGPVSWCVQMILMVFAASAMHGLMVFFQYKKKQNPKGNGVVIGYTSTGFSVACIVLAVCVITAYQLPGEAAKDTAVKAQAMSQQQHRMIADEGQASKEKAPAAGKAEKIKKAPLEKTDQDDDAGIRGQSITAIGDSVLLGASKEVKKKLPDCLIDAKVSRQVIQAKDIVEDLKSKGKLGDTVVLALGTNGTFSDATGKELIRAIGKDRKIYWVTAFGEHLQWQEESNHQIRSVAEQYRNVQIIDWASLAEGHPNWFVSDGVHLTSSGCKAYAKLYYDAIDNNSQKCITKNQEE</sequence>
<keyword evidence="3" id="KW-0808">Transferase</keyword>
<feature type="transmembrane region" description="Helical" evidence="9">
    <location>
        <begin position="235"/>
        <end position="255"/>
    </location>
</feature>
<feature type="transmembrane region" description="Helical" evidence="9">
    <location>
        <begin position="325"/>
        <end position="349"/>
    </location>
</feature>
<feature type="transmembrane region" description="Helical" evidence="9">
    <location>
        <begin position="12"/>
        <end position="30"/>
    </location>
</feature>
<dbReference type="RefSeq" id="WP_249298537.1">
    <property type="nucleotide sequence ID" value="NZ_JACRSX010000024.1"/>
</dbReference>
<feature type="transmembrane region" description="Helical" evidence="9">
    <location>
        <begin position="301"/>
        <end position="319"/>
    </location>
</feature>
<feature type="transmembrane region" description="Helical" evidence="9">
    <location>
        <begin position="261"/>
        <end position="281"/>
    </location>
</feature>
<evidence type="ECO:0000256" key="4">
    <source>
        <dbReference type="ARBA" id="ARBA00022692"/>
    </source>
</evidence>
<comment type="caution">
    <text evidence="11">The sequence shown here is derived from an EMBL/GenBank/DDBJ whole genome shotgun (WGS) entry which is preliminary data.</text>
</comment>
<evidence type="ECO:0000256" key="1">
    <source>
        <dbReference type="ARBA" id="ARBA00004651"/>
    </source>
</evidence>
<reference evidence="11 12" key="1">
    <citation type="submission" date="2020-08" db="EMBL/GenBank/DDBJ databases">
        <title>Genome public.</title>
        <authorList>
            <person name="Liu C."/>
            <person name="Sun Q."/>
        </authorList>
    </citation>
    <scope>NUCLEOTIDE SEQUENCE [LARGE SCALE GENOMIC DNA]</scope>
    <source>
        <strain evidence="11 12">NSJ-37</strain>
    </source>
</reference>
<evidence type="ECO:0000256" key="9">
    <source>
        <dbReference type="SAM" id="Phobius"/>
    </source>
</evidence>
<feature type="transmembrane region" description="Helical" evidence="9">
    <location>
        <begin position="209"/>
        <end position="228"/>
    </location>
</feature>
<evidence type="ECO:0000313" key="11">
    <source>
        <dbReference type="EMBL" id="MBC8563509.1"/>
    </source>
</evidence>
<evidence type="ECO:0000313" key="12">
    <source>
        <dbReference type="Proteomes" id="UP000606193"/>
    </source>
</evidence>
<dbReference type="SUPFAM" id="SSF52266">
    <property type="entry name" value="SGNH hydrolase"/>
    <property type="match status" value="1"/>
</dbReference>
<dbReference type="PANTHER" id="PTHR23028:SF53">
    <property type="entry name" value="ACYL_TRANSF_3 DOMAIN-CONTAINING PROTEIN"/>
    <property type="match status" value="1"/>
</dbReference>
<dbReference type="InterPro" id="IPR002656">
    <property type="entry name" value="Acyl_transf_3_dom"/>
</dbReference>
<feature type="transmembrane region" description="Helical" evidence="9">
    <location>
        <begin position="361"/>
        <end position="386"/>
    </location>
</feature>
<feature type="transmembrane region" description="Helical" evidence="9">
    <location>
        <begin position="36"/>
        <end position="53"/>
    </location>
</feature>
<proteinExistence type="predicted"/>
<keyword evidence="12" id="KW-1185">Reference proteome</keyword>
<evidence type="ECO:0000256" key="6">
    <source>
        <dbReference type="ARBA" id="ARBA00023136"/>
    </source>
</evidence>
<evidence type="ECO:0000256" key="8">
    <source>
        <dbReference type="SAM" id="MobiDB-lite"/>
    </source>
</evidence>
<dbReference type="CDD" id="cd01840">
    <property type="entry name" value="SGNH_hydrolase_yrhL_like"/>
    <property type="match status" value="1"/>
</dbReference>
<evidence type="ECO:0000259" key="10">
    <source>
        <dbReference type="Pfam" id="PF01757"/>
    </source>
</evidence>
<dbReference type="InterPro" id="IPR050879">
    <property type="entry name" value="Acyltransferase_3"/>
</dbReference>
<dbReference type="Pfam" id="PF01757">
    <property type="entry name" value="Acyl_transf_3"/>
    <property type="match status" value="1"/>
</dbReference>
<evidence type="ECO:0000256" key="2">
    <source>
        <dbReference type="ARBA" id="ARBA00022475"/>
    </source>
</evidence>
<keyword evidence="5 9" id="KW-1133">Transmembrane helix</keyword>
<dbReference type="PANTHER" id="PTHR23028">
    <property type="entry name" value="ACETYLTRANSFERASE"/>
    <property type="match status" value="1"/>
</dbReference>
<name>A0ABR7N4H2_9FIRM</name>